<gene>
    <name evidence="1" type="ORF">TWF718_004678</name>
</gene>
<dbReference type="AlphaFoldDB" id="A0AAN8RF71"/>
<dbReference type="EMBL" id="JAVHNR010000002">
    <property type="protein sequence ID" value="KAK6351520.1"/>
    <property type="molecule type" value="Genomic_DNA"/>
</dbReference>
<dbReference type="Proteomes" id="UP001313282">
    <property type="component" value="Unassembled WGS sequence"/>
</dbReference>
<evidence type="ECO:0008006" key="3">
    <source>
        <dbReference type="Google" id="ProtNLM"/>
    </source>
</evidence>
<proteinExistence type="predicted"/>
<protein>
    <recommendedName>
        <fullName evidence="3">P-loop containing nucleoside triphosphate hydrolase protein</fullName>
    </recommendedName>
</protein>
<reference evidence="1 2" key="1">
    <citation type="submission" date="2019-10" db="EMBL/GenBank/DDBJ databases">
        <authorList>
            <person name="Palmer J.M."/>
        </authorList>
    </citation>
    <scope>NUCLEOTIDE SEQUENCE [LARGE SCALE GENOMIC DNA]</scope>
    <source>
        <strain evidence="1 2">TWF718</strain>
    </source>
</reference>
<dbReference type="SUPFAM" id="SSF52540">
    <property type="entry name" value="P-loop containing nucleoside triphosphate hydrolases"/>
    <property type="match status" value="1"/>
</dbReference>
<keyword evidence="2" id="KW-1185">Reference proteome</keyword>
<sequence>MATVELEVDRVLQLILPHIKRHISAPPSIFEKGSFQRPFKLAVTGLQGSGKSTWSAEIVKAINKTGLKAKTLSLDDLYLPHDGLVAVRESNPGNKLVRTRGQPGTHDLELAKWFFEQFDHPTTDERLFPVFDKSKFSGEGDRLPKSEWHRTEPGEVVDVLVFEGWCMGFQAISDSALRTAWEESRAAAAISNSTAAWAQGWAGSTDNTDNKLPTQTIANHELEHLAFINERLGEYNNMFMGPKHWNYLVHLDTDDLKNVYAWRLEQEAWLWKLKGTGMTDEAVIEFIKGYMPAYELYLGPLRQGFFQTIGGRTNCQLSMKLDSTRKIIEIREF</sequence>
<evidence type="ECO:0000313" key="2">
    <source>
        <dbReference type="Proteomes" id="UP001313282"/>
    </source>
</evidence>
<comment type="caution">
    <text evidence="1">The sequence shown here is derived from an EMBL/GenBank/DDBJ whole genome shotgun (WGS) entry which is preliminary data.</text>
</comment>
<evidence type="ECO:0000313" key="1">
    <source>
        <dbReference type="EMBL" id="KAK6351520.1"/>
    </source>
</evidence>
<organism evidence="1 2">
    <name type="scientific">Orbilia javanica</name>
    <dbReference type="NCBI Taxonomy" id="47235"/>
    <lineage>
        <taxon>Eukaryota</taxon>
        <taxon>Fungi</taxon>
        <taxon>Dikarya</taxon>
        <taxon>Ascomycota</taxon>
        <taxon>Pezizomycotina</taxon>
        <taxon>Orbiliomycetes</taxon>
        <taxon>Orbiliales</taxon>
        <taxon>Orbiliaceae</taxon>
        <taxon>Orbilia</taxon>
    </lineage>
</organism>
<dbReference type="InterPro" id="IPR027417">
    <property type="entry name" value="P-loop_NTPase"/>
</dbReference>
<name>A0AAN8RF71_9PEZI</name>
<accession>A0AAN8RF71</accession>
<dbReference type="Gene3D" id="3.40.50.300">
    <property type="entry name" value="P-loop containing nucleotide triphosphate hydrolases"/>
    <property type="match status" value="1"/>
</dbReference>